<evidence type="ECO:0000313" key="2">
    <source>
        <dbReference type="EMBL" id="TNN66930.1"/>
    </source>
</evidence>
<sequence length="60" mass="5828">MESSREGASLRGRATAAASGVCGVAHSGAAPGARGRGPSTPPRGPALVSPSHTLMEQGCI</sequence>
<comment type="caution">
    <text evidence="2">The sequence shown here is derived from an EMBL/GenBank/DDBJ whole genome shotgun (WGS) entry which is preliminary data.</text>
</comment>
<feature type="compositionally biased region" description="Low complexity" evidence="1">
    <location>
        <begin position="25"/>
        <end position="38"/>
    </location>
</feature>
<protein>
    <submittedName>
        <fullName evidence="2">Uncharacterized protein</fullName>
    </submittedName>
</protein>
<proteinExistence type="predicted"/>
<name>A0A4Z2HMX6_9TELE</name>
<keyword evidence="3" id="KW-1185">Reference proteome</keyword>
<organism evidence="2 3">
    <name type="scientific">Liparis tanakae</name>
    <name type="common">Tanaka's snailfish</name>
    <dbReference type="NCBI Taxonomy" id="230148"/>
    <lineage>
        <taxon>Eukaryota</taxon>
        <taxon>Metazoa</taxon>
        <taxon>Chordata</taxon>
        <taxon>Craniata</taxon>
        <taxon>Vertebrata</taxon>
        <taxon>Euteleostomi</taxon>
        <taxon>Actinopterygii</taxon>
        <taxon>Neopterygii</taxon>
        <taxon>Teleostei</taxon>
        <taxon>Neoteleostei</taxon>
        <taxon>Acanthomorphata</taxon>
        <taxon>Eupercaria</taxon>
        <taxon>Perciformes</taxon>
        <taxon>Cottioidei</taxon>
        <taxon>Cottales</taxon>
        <taxon>Liparidae</taxon>
        <taxon>Liparis</taxon>
    </lineage>
</organism>
<dbReference type="EMBL" id="SRLO01000212">
    <property type="protein sequence ID" value="TNN66930.1"/>
    <property type="molecule type" value="Genomic_DNA"/>
</dbReference>
<evidence type="ECO:0000256" key="1">
    <source>
        <dbReference type="SAM" id="MobiDB-lite"/>
    </source>
</evidence>
<feature type="region of interest" description="Disordered" evidence="1">
    <location>
        <begin position="24"/>
        <end position="60"/>
    </location>
</feature>
<dbReference type="Proteomes" id="UP000314294">
    <property type="component" value="Unassembled WGS sequence"/>
</dbReference>
<reference evidence="2 3" key="1">
    <citation type="submission" date="2019-03" db="EMBL/GenBank/DDBJ databases">
        <title>First draft genome of Liparis tanakae, snailfish: a comprehensive survey of snailfish specific genes.</title>
        <authorList>
            <person name="Kim W."/>
            <person name="Song I."/>
            <person name="Jeong J.-H."/>
            <person name="Kim D."/>
            <person name="Kim S."/>
            <person name="Ryu S."/>
            <person name="Song J.Y."/>
            <person name="Lee S.K."/>
        </authorList>
    </citation>
    <scope>NUCLEOTIDE SEQUENCE [LARGE SCALE GENOMIC DNA]</scope>
    <source>
        <tissue evidence="2">Muscle</tissue>
    </source>
</reference>
<gene>
    <name evidence="2" type="ORF">EYF80_022847</name>
</gene>
<dbReference type="AlphaFoldDB" id="A0A4Z2HMX6"/>
<accession>A0A4Z2HMX6</accession>
<evidence type="ECO:0000313" key="3">
    <source>
        <dbReference type="Proteomes" id="UP000314294"/>
    </source>
</evidence>